<dbReference type="AlphaFoldDB" id="A0A835VTP6"/>
<dbReference type="EMBL" id="JAEHOC010000055">
    <property type="protein sequence ID" value="KAG2425488.1"/>
    <property type="molecule type" value="Genomic_DNA"/>
</dbReference>
<reference evidence="2" key="1">
    <citation type="journal article" date="2020" name="bioRxiv">
        <title>Comparative genomics of Chlamydomonas.</title>
        <authorList>
            <person name="Craig R.J."/>
            <person name="Hasan A.R."/>
            <person name="Ness R.W."/>
            <person name="Keightley P.D."/>
        </authorList>
    </citation>
    <scope>NUCLEOTIDE SEQUENCE</scope>
    <source>
        <strain evidence="2">SAG 7.73</strain>
    </source>
</reference>
<protein>
    <submittedName>
        <fullName evidence="2">Uncharacterized protein</fullName>
    </submittedName>
</protein>
<sequence length="75" mass="7930">MAFLEAGLPTRGALLPTWRSASTRSSSEPEEEEDGQALWAGLLNAAVPEDASWRGGAGAGGLRAIRGDRPCHLHF</sequence>
<gene>
    <name evidence="2" type="ORF">HXX76_013697</name>
</gene>
<feature type="region of interest" description="Disordered" evidence="1">
    <location>
        <begin position="15"/>
        <end position="38"/>
    </location>
</feature>
<proteinExistence type="predicted"/>
<dbReference type="Proteomes" id="UP000650467">
    <property type="component" value="Unassembled WGS sequence"/>
</dbReference>
<comment type="caution">
    <text evidence="2">The sequence shown here is derived from an EMBL/GenBank/DDBJ whole genome shotgun (WGS) entry which is preliminary data.</text>
</comment>
<evidence type="ECO:0000313" key="3">
    <source>
        <dbReference type="Proteomes" id="UP000650467"/>
    </source>
</evidence>
<accession>A0A835VTP6</accession>
<evidence type="ECO:0000313" key="2">
    <source>
        <dbReference type="EMBL" id="KAG2425488.1"/>
    </source>
</evidence>
<name>A0A835VTP6_CHLIN</name>
<organism evidence="2 3">
    <name type="scientific">Chlamydomonas incerta</name>
    <dbReference type="NCBI Taxonomy" id="51695"/>
    <lineage>
        <taxon>Eukaryota</taxon>
        <taxon>Viridiplantae</taxon>
        <taxon>Chlorophyta</taxon>
        <taxon>core chlorophytes</taxon>
        <taxon>Chlorophyceae</taxon>
        <taxon>CS clade</taxon>
        <taxon>Chlamydomonadales</taxon>
        <taxon>Chlamydomonadaceae</taxon>
        <taxon>Chlamydomonas</taxon>
    </lineage>
</organism>
<keyword evidence="3" id="KW-1185">Reference proteome</keyword>
<evidence type="ECO:0000256" key="1">
    <source>
        <dbReference type="SAM" id="MobiDB-lite"/>
    </source>
</evidence>